<name>A0A2S7KKX4_9FLAO</name>
<evidence type="ECO:0000313" key="5">
    <source>
        <dbReference type="Proteomes" id="UP000239522"/>
    </source>
</evidence>
<dbReference type="Proteomes" id="UP000239522">
    <property type="component" value="Unassembled WGS sequence"/>
</dbReference>
<dbReference type="GO" id="GO:0019867">
    <property type="term" value="C:outer membrane"/>
    <property type="evidence" value="ECO:0007669"/>
    <property type="project" value="InterPro"/>
</dbReference>
<sequence length="104" mass="11746">MFAGYGLAYGNSDVVPFVKEDFSGGPYSVRVFNIRSLGLGTYDKNKTQNASSFFDKTGNIHLKVNIEYRFPIYSFFKGAVFADAGNVWNSVASPYFKEKDTFYF</sequence>
<evidence type="ECO:0000256" key="1">
    <source>
        <dbReference type="ARBA" id="ARBA00004370"/>
    </source>
</evidence>
<dbReference type="EMBL" id="MQUA01000014">
    <property type="protein sequence ID" value="PQB03275.1"/>
    <property type="molecule type" value="Genomic_DNA"/>
</dbReference>
<evidence type="ECO:0000259" key="3">
    <source>
        <dbReference type="Pfam" id="PF01103"/>
    </source>
</evidence>
<keyword evidence="2" id="KW-0472">Membrane</keyword>
<comment type="subcellular location">
    <subcellularLocation>
        <location evidence="1">Membrane</location>
    </subcellularLocation>
</comment>
<dbReference type="AlphaFoldDB" id="A0A2S7KKX4"/>
<dbReference type="Pfam" id="PF01103">
    <property type="entry name" value="Omp85"/>
    <property type="match status" value="1"/>
</dbReference>
<gene>
    <name evidence="4" type="ORF">BST83_18380</name>
</gene>
<dbReference type="Gene3D" id="2.40.160.50">
    <property type="entry name" value="membrane protein fhac: a member of the omp85/tpsb transporter family"/>
    <property type="match status" value="1"/>
</dbReference>
<comment type="caution">
    <text evidence="4">The sequence shown here is derived from an EMBL/GenBank/DDBJ whole genome shotgun (WGS) entry which is preliminary data.</text>
</comment>
<dbReference type="InterPro" id="IPR000184">
    <property type="entry name" value="Bac_surfAg_D15"/>
</dbReference>
<keyword evidence="5" id="KW-1185">Reference proteome</keyword>
<feature type="domain" description="Bacterial surface antigen (D15)" evidence="3">
    <location>
        <begin position="3"/>
        <end position="91"/>
    </location>
</feature>
<evidence type="ECO:0000313" key="4">
    <source>
        <dbReference type="EMBL" id="PQB03275.1"/>
    </source>
</evidence>
<evidence type="ECO:0000256" key="2">
    <source>
        <dbReference type="ARBA" id="ARBA00023136"/>
    </source>
</evidence>
<organism evidence="4 5">
    <name type="scientific">Polaribacter filamentus</name>
    <dbReference type="NCBI Taxonomy" id="53483"/>
    <lineage>
        <taxon>Bacteria</taxon>
        <taxon>Pseudomonadati</taxon>
        <taxon>Bacteroidota</taxon>
        <taxon>Flavobacteriia</taxon>
        <taxon>Flavobacteriales</taxon>
        <taxon>Flavobacteriaceae</taxon>
    </lineage>
</organism>
<reference evidence="4 5" key="1">
    <citation type="submission" date="2016-11" db="EMBL/GenBank/DDBJ databases">
        <title>Trade-off between light-utilization and light-protection in marine flavobacteria.</title>
        <authorList>
            <person name="Kumagai Y."/>
        </authorList>
    </citation>
    <scope>NUCLEOTIDE SEQUENCE [LARGE SCALE GENOMIC DNA]</scope>
    <source>
        <strain evidence="4 5">ATCC 700397</strain>
    </source>
</reference>
<proteinExistence type="predicted"/>
<protein>
    <recommendedName>
        <fullName evidence="3">Bacterial surface antigen (D15) domain-containing protein</fullName>
    </recommendedName>
</protein>
<accession>A0A2S7KKX4</accession>